<dbReference type="AlphaFoldDB" id="A0A365H996"/>
<feature type="transmembrane region" description="Helical" evidence="6">
    <location>
        <begin position="209"/>
        <end position="227"/>
    </location>
</feature>
<keyword evidence="9" id="KW-1185">Reference proteome</keyword>
<feature type="transmembrane region" description="Helical" evidence="6">
    <location>
        <begin position="184"/>
        <end position="203"/>
    </location>
</feature>
<sequence length="246" mass="25396">MTAPALPAAALVCAVAAIWIGAGPAPATIRLRELLVRPVPGPVVRVARRAGRRVATIRAERGRHELWRSAVIELCDGVAAELAAGRAAESALAEAAAALDERVGAVLLTEWARGRAAGEDTAAMLDRLAARPGADGLRLLAACWRIGAERGGTFGTVIEGLAGSLREEEAQRREVASQLAGPRATARLLAALPLLGLAMAGALGARPLAFLFGTIPGAICLVLGLGLDALGLHWTRRLVTAAQTTR</sequence>
<name>A0A365H996_9ACTN</name>
<dbReference type="EMBL" id="QLYX01000005">
    <property type="protein sequence ID" value="RAY14843.1"/>
    <property type="molecule type" value="Genomic_DNA"/>
</dbReference>
<keyword evidence="4 6" id="KW-1133">Transmembrane helix</keyword>
<dbReference type="GO" id="GO:0005886">
    <property type="term" value="C:plasma membrane"/>
    <property type="evidence" value="ECO:0007669"/>
    <property type="project" value="UniProtKB-SubCell"/>
</dbReference>
<dbReference type="RefSeq" id="WP_111867250.1">
    <property type="nucleotide sequence ID" value="NZ_QLYX01000005.1"/>
</dbReference>
<reference evidence="8 9" key="1">
    <citation type="submission" date="2018-06" db="EMBL/GenBank/DDBJ databases">
        <title>Actinomadura craniellae sp. nov. isolated from marine sponge Craniella sp.</title>
        <authorList>
            <person name="Li L."/>
            <person name="Xu Q.H."/>
            <person name="Lin H.W."/>
            <person name="Lu Y.H."/>
        </authorList>
    </citation>
    <scope>NUCLEOTIDE SEQUENCE [LARGE SCALE GENOMIC DNA]</scope>
    <source>
        <strain evidence="8 9">LHW63021</strain>
    </source>
</reference>
<protein>
    <submittedName>
        <fullName evidence="8">Type II secretion system protein</fullName>
    </submittedName>
</protein>
<dbReference type="PANTHER" id="PTHR35007:SF4">
    <property type="entry name" value="CONSERVED TRANSMEMBRANE PROTEIN-RELATED"/>
    <property type="match status" value="1"/>
</dbReference>
<gene>
    <name evidence="8" type="ORF">DPM19_14075</name>
</gene>
<dbReference type="PANTHER" id="PTHR35007">
    <property type="entry name" value="INTEGRAL MEMBRANE PROTEIN-RELATED"/>
    <property type="match status" value="1"/>
</dbReference>
<accession>A0A365H996</accession>
<evidence type="ECO:0000256" key="2">
    <source>
        <dbReference type="ARBA" id="ARBA00022475"/>
    </source>
</evidence>
<evidence type="ECO:0000256" key="5">
    <source>
        <dbReference type="ARBA" id="ARBA00023136"/>
    </source>
</evidence>
<evidence type="ECO:0000259" key="7">
    <source>
        <dbReference type="Pfam" id="PF00482"/>
    </source>
</evidence>
<dbReference type="OrthoDB" id="4337966at2"/>
<keyword evidence="5 6" id="KW-0472">Membrane</keyword>
<feature type="transmembrane region" description="Helical" evidence="6">
    <location>
        <begin position="6"/>
        <end position="27"/>
    </location>
</feature>
<keyword evidence="3 6" id="KW-0812">Transmembrane</keyword>
<proteinExistence type="predicted"/>
<feature type="domain" description="Type II secretion system protein GspF" evidence="7">
    <location>
        <begin position="78"/>
        <end position="199"/>
    </location>
</feature>
<keyword evidence="2" id="KW-1003">Cell membrane</keyword>
<comment type="subcellular location">
    <subcellularLocation>
        <location evidence="1">Cell membrane</location>
        <topology evidence="1">Multi-pass membrane protein</topology>
    </subcellularLocation>
</comment>
<evidence type="ECO:0000256" key="1">
    <source>
        <dbReference type="ARBA" id="ARBA00004651"/>
    </source>
</evidence>
<dbReference type="Proteomes" id="UP000251891">
    <property type="component" value="Unassembled WGS sequence"/>
</dbReference>
<dbReference type="InterPro" id="IPR018076">
    <property type="entry name" value="T2SS_GspF_dom"/>
</dbReference>
<evidence type="ECO:0000313" key="9">
    <source>
        <dbReference type="Proteomes" id="UP000251891"/>
    </source>
</evidence>
<evidence type="ECO:0000256" key="3">
    <source>
        <dbReference type="ARBA" id="ARBA00022692"/>
    </source>
</evidence>
<evidence type="ECO:0000313" key="8">
    <source>
        <dbReference type="EMBL" id="RAY14843.1"/>
    </source>
</evidence>
<comment type="caution">
    <text evidence="8">The sequence shown here is derived from an EMBL/GenBank/DDBJ whole genome shotgun (WGS) entry which is preliminary data.</text>
</comment>
<organism evidence="8 9">
    <name type="scientific">Actinomadura craniellae</name>
    <dbReference type="NCBI Taxonomy" id="2231787"/>
    <lineage>
        <taxon>Bacteria</taxon>
        <taxon>Bacillati</taxon>
        <taxon>Actinomycetota</taxon>
        <taxon>Actinomycetes</taxon>
        <taxon>Streptosporangiales</taxon>
        <taxon>Thermomonosporaceae</taxon>
        <taxon>Actinomadura</taxon>
    </lineage>
</organism>
<evidence type="ECO:0000256" key="6">
    <source>
        <dbReference type="SAM" id="Phobius"/>
    </source>
</evidence>
<evidence type="ECO:0000256" key="4">
    <source>
        <dbReference type="ARBA" id="ARBA00022989"/>
    </source>
</evidence>
<dbReference type="Pfam" id="PF00482">
    <property type="entry name" value="T2SSF"/>
    <property type="match status" value="1"/>
</dbReference>